<protein>
    <submittedName>
        <fullName evidence="2">Uncharacterized protein</fullName>
    </submittedName>
</protein>
<organism evidence="2 3">
    <name type="scientific">Pristionchus fissidentatus</name>
    <dbReference type="NCBI Taxonomy" id="1538716"/>
    <lineage>
        <taxon>Eukaryota</taxon>
        <taxon>Metazoa</taxon>
        <taxon>Ecdysozoa</taxon>
        <taxon>Nematoda</taxon>
        <taxon>Chromadorea</taxon>
        <taxon>Rhabditida</taxon>
        <taxon>Rhabditina</taxon>
        <taxon>Diplogasteromorpha</taxon>
        <taxon>Diplogasteroidea</taxon>
        <taxon>Neodiplogasteridae</taxon>
        <taxon>Pristionchus</taxon>
    </lineage>
</organism>
<dbReference type="EMBL" id="BTSY01000287">
    <property type="protein sequence ID" value="GMT37824.1"/>
    <property type="molecule type" value="Genomic_DNA"/>
</dbReference>
<name>A0AAV5X5D3_9BILA</name>
<reference evidence="2" key="1">
    <citation type="submission" date="2023-10" db="EMBL/GenBank/DDBJ databases">
        <title>Genome assembly of Pristionchus species.</title>
        <authorList>
            <person name="Yoshida K."/>
            <person name="Sommer R.J."/>
        </authorList>
    </citation>
    <scope>NUCLEOTIDE SEQUENCE</scope>
    <source>
        <strain evidence="2">RS5133</strain>
    </source>
</reference>
<sequence>SPPGSSQSRETQDGVKKKKKSWSLEGKNKKGAKKSRAQIKEMLLGKERIKEEDLDAPPNSDAKDESLRIFEQQQFMAEKEEYVSKQPQIAIKRKVKKKGKGGVRRYRSAYSIPYRTPLQHASREDAPASGGVDTSLFKERVSSLASANNSNANSPENSDRFRERDVRYLAL</sequence>
<evidence type="ECO:0000256" key="1">
    <source>
        <dbReference type="SAM" id="MobiDB-lite"/>
    </source>
</evidence>
<feature type="non-terminal residue" evidence="2">
    <location>
        <position position="1"/>
    </location>
</feature>
<feature type="region of interest" description="Disordered" evidence="1">
    <location>
        <begin position="115"/>
        <end position="134"/>
    </location>
</feature>
<feature type="region of interest" description="Disordered" evidence="1">
    <location>
        <begin position="143"/>
        <end position="171"/>
    </location>
</feature>
<gene>
    <name evidence="2" type="ORF">PFISCL1PPCAC_29121</name>
</gene>
<feature type="compositionally biased region" description="Basic and acidic residues" evidence="1">
    <location>
        <begin position="157"/>
        <end position="171"/>
    </location>
</feature>
<proteinExistence type="predicted"/>
<evidence type="ECO:0000313" key="2">
    <source>
        <dbReference type="EMBL" id="GMT37824.1"/>
    </source>
</evidence>
<keyword evidence="3" id="KW-1185">Reference proteome</keyword>
<comment type="caution">
    <text evidence="2">The sequence shown here is derived from an EMBL/GenBank/DDBJ whole genome shotgun (WGS) entry which is preliminary data.</text>
</comment>
<dbReference type="Proteomes" id="UP001432322">
    <property type="component" value="Unassembled WGS sequence"/>
</dbReference>
<accession>A0AAV5X5D3</accession>
<feature type="non-terminal residue" evidence="2">
    <location>
        <position position="171"/>
    </location>
</feature>
<dbReference type="AlphaFoldDB" id="A0AAV5X5D3"/>
<feature type="compositionally biased region" description="Low complexity" evidence="1">
    <location>
        <begin position="143"/>
        <end position="156"/>
    </location>
</feature>
<feature type="region of interest" description="Disordered" evidence="1">
    <location>
        <begin position="1"/>
        <end position="69"/>
    </location>
</feature>
<evidence type="ECO:0000313" key="3">
    <source>
        <dbReference type="Proteomes" id="UP001432322"/>
    </source>
</evidence>